<feature type="region of interest" description="Disordered" evidence="1">
    <location>
        <begin position="1"/>
        <end position="45"/>
    </location>
</feature>
<evidence type="ECO:0000313" key="3">
    <source>
        <dbReference type="Proteomes" id="UP000789572"/>
    </source>
</evidence>
<dbReference type="EMBL" id="CAJVPJ010001122">
    <property type="protein sequence ID" value="CAG8576477.1"/>
    <property type="molecule type" value="Genomic_DNA"/>
</dbReference>
<organism evidence="2 3">
    <name type="scientific">Paraglomus occultum</name>
    <dbReference type="NCBI Taxonomy" id="144539"/>
    <lineage>
        <taxon>Eukaryota</taxon>
        <taxon>Fungi</taxon>
        <taxon>Fungi incertae sedis</taxon>
        <taxon>Mucoromycota</taxon>
        <taxon>Glomeromycotina</taxon>
        <taxon>Glomeromycetes</taxon>
        <taxon>Paraglomerales</taxon>
        <taxon>Paraglomeraceae</taxon>
        <taxon>Paraglomus</taxon>
    </lineage>
</organism>
<evidence type="ECO:0000256" key="1">
    <source>
        <dbReference type="SAM" id="MobiDB-lite"/>
    </source>
</evidence>
<evidence type="ECO:0000313" key="2">
    <source>
        <dbReference type="EMBL" id="CAG8576477.1"/>
    </source>
</evidence>
<sequence>MTYGNSPNLQNSTDGKNSPINPPSDDKPNTVVENNTLGVGVPPPPATQAAQCGECQNQNLTLVSKIVQSSTFLLRKTTQTALIVVNFHMTYSKVAAFFYWSMERSCY</sequence>
<comment type="caution">
    <text evidence="2">The sequence shown here is derived from an EMBL/GenBank/DDBJ whole genome shotgun (WGS) entry which is preliminary data.</text>
</comment>
<reference evidence="2" key="1">
    <citation type="submission" date="2021-06" db="EMBL/GenBank/DDBJ databases">
        <authorList>
            <person name="Kallberg Y."/>
            <person name="Tangrot J."/>
            <person name="Rosling A."/>
        </authorList>
    </citation>
    <scope>NUCLEOTIDE SEQUENCE</scope>
    <source>
        <strain evidence="2">IA702</strain>
    </source>
</reference>
<keyword evidence="3" id="KW-1185">Reference proteome</keyword>
<dbReference type="Proteomes" id="UP000789572">
    <property type="component" value="Unassembled WGS sequence"/>
</dbReference>
<feature type="compositionally biased region" description="Polar residues" evidence="1">
    <location>
        <begin position="1"/>
        <end position="19"/>
    </location>
</feature>
<dbReference type="AlphaFoldDB" id="A0A9N9BSS6"/>
<protein>
    <submittedName>
        <fullName evidence="2">7218_t:CDS:1</fullName>
    </submittedName>
</protein>
<accession>A0A9N9BSS6</accession>
<gene>
    <name evidence="2" type="ORF">POCULU_LOCUS6266</name>
</gene>
<proteinExistence type="predicted"/>
<name>A0A9N9BSS6_9GLOM</name>